<comment type="caution">
    <text evidence="1">The sequence shown here is derived from an EMBL/GenBank/DDBJ whole genome shotgun (WGS) entry which is preliminary data.</text>
</comment>
<organism evidence="1 2">
    <name type="scientific">Lentilactobacillus diolivorans DSM 14421</name>
    <dbReference type="NCBI Taxonomy" id="1423739"/>
    <lineage>
        <taxon>Bacteria</taxon>
        <taxon>Bacillati</taxon>
        <taxon>Bacillota</taxon>
        <taxon>Bacilli</taxon>
        <taxon>Lactobacillales</taxon>
        <taxon>Lactobacillaceae</taxon>
        <taxon>Lentilactobacillus</taxon>
    </lineage>
</organism>
<dbReference type="Proteomes" id="UP000052013">
    <property type="component" value="Unassembled WGS sequence"/>
</dbReference>
<name>A0A0R1SK10_9LACO</name>
<protein>
    <submittedName>
        <fullName evidence="1">Uncharacterized protein</fullName>
    </submittedName>
</protein>
<dbReference type="PATRIC" id="fig|1423739.3.peg.445"/>
<accession>A0A0R1SK10</accession>
<evidence type="ECO:0000313" key="1">
    <source>
        <dbReference type="EMBL" id="KRL69543.1"/>
    </source>
</evidence>
<proteinExistence type="predicted"/>
<evidence type="ECO:0000313" key="2">
    <source>
        <dbReference type="Proteomes" id="UP000052013"/>
    </source>
</evidence>
<dbReference type="EMBL" id="AZEY01000007">
    <property type="protein sequence ID" value="KRL69543.1"/>
    <property type="molecule type" value="Genomic_DNA"/>
</dbReference>
<reference evidence="1 2" key="1">
    <citation type="journal article" date="2015" name="Genome Announc.">
        <title>Expanding the biotechnology potential of lactobacilli through comparative genomics of 213 strains and associated genera.</title>
        <authorList>
            <person name="Sun Z."/>
            <person name="Harris H.M."/>
            <person name="McCann A."/>
            <person name="Guo C."/>
            <person name="Argimon S."/>
            <person name="Zhang W."/>
            <person name="Yang X."/>
            <person name="Jeffery I.B."/>
            <person name="Cooney J.C."/>
            <person name="Kagawa T.F."/>
            <person name="Liu W."/>
            <person name="Song Y."/>
            <person name="Salvetti E."/>
            <person name="Wrobel A."/>
            <person name="Rasinkangas P."/>
            <person name="Parkhill J."/>
            <person name="Rea M.C."/>
            <person name="O'Sullivan O."/>
            <person name="Ritari J."/>
            <person name="Douillard F.P."/>
            <person name="Paul Ross R."/>
            <person name="Yang R."/>
            <person name="Briner A.E."/>
            <person name="Felis G.E."/>
            <person name="de Vos W.M."/>
            <person name="Barrangou R."/>
            <person name="Klaenhammer T.R."/>
            <person name="Caufield P.W."/>
            <person name="Cui Y."/>
            <person name="Zhang H."/>
            <person name="O'Toole P.W."/>
        </authorList>
    </citation>
    <scope>NUCLEOTIDE SEQUENCE [LARGE SCALE GENOMIC DNA]</scope>
    <source>
        <strain evidence="1 2">DSM 14421</strain>
    </source>
</reference>
<dbReference type="AlphaFoldDB" id="A0A0R1SK10"/>
<gene>
    <name evidence="1" type="ORF">FC85_GL000424</name>
</gene>
<sequence length="253" mass="29214">MAKLRTTQHIYEFTSKPGYHDKLARAVQAALPAGMTLSAGNYARSTASSYWLLRKRISNNRTIWLTLRVATHHGWLRNAEQSEVLWQDPGNFEQLTHLVSSQLTSREIAVNQFELTAGDIAALKLLKELERHQLIWFIQMKPDIFEAHKELPFDLQTDFIQAPLMIGDRNNANHLLEKVIVPKFQSRLAVYFGENLLFSQFTKHHLLKLLPTNQWIEPMLVKESALNNWQNEVAKAYGNQFVDFCLTQMAAQR</sequence>
<dbReference type="RefSeq" id="WP_057863636.1">
    <property type="nucleotide sequence ID" value="NZ_AZEY01000007.1"/>
</dbReference>